<reference evidence="1" key="2">
    <citation type="journal article" date="2015" name="Data Brief">
        <title>Shoot transcriptome of the giant reed, Arundo donax.</title>
        <authorList>
            <person name="Barrero R.A."/>
            <person name="Guerrero F.D."/>
            <person name="Moolhuijzen P."/>
            <person name="Goolsby J.A."/>
            <person name="Tidwell J."/>
            <person name="Bellgard S.E."/>
            <person name="Bellgard M.I."/>
        </authorList>
    </citation>
    <scope>NUCLEOTIDE SEQUENCE</scope>
    <source>
        <tissue evidence="1">Shoot tissue taken approximately 20 cm above the soil surface</tissue>
    </source>
</reference>
<sequence length="34" mass="3634">MALASNSSSAMYQIVTTIERLLVVGCPLPEIIGR</sequence>
<organism evidence="1">
    <name type="scientific">Arundo donax</name>
    <name type="common">Giant reed</name>
    <name type="synonym">Donax arundinaceus</name>
    <dbReference type="NCBI Taxonomy" id="35708"/>
    <lineage>
        <taxon>Eukaryota</taxon>
        <taxon>Viridiplantae</taxon>
        <taxon>Streptophyta</taxon>
        <taxon>Embryophyta</taxon>
        <taxon>Tracheophyta</taxon>
        <taxon>Spermatophyta</taxon>
        <taxon>Magnoliopsida</taxon>
        <taxon>Liliopsida</taxon>
        <taxon>Poales</taxon>
        <taxon>Poaceae</taxon>
        <taxon>PACMAD clade</taxon>
        <taxon>Arundinoideae</taxon>
        <taxon>Arundineae</taxon>
        <taxon>Arundo</taxon>
    </lineage>
</organism>
<reference evidence="1" key="1">
    <citation type="submission" date="2014-09" db="EMBL/GenBank/DDBJ databases">
        <authorList>
            <person name="Magalhaes I.L.F."/>
            <person name="Oliveira U."/>
            <person name="Santos F.R."/>
            <person name="Vidigal T.H.D.A."/>
            <person name="Brescovit A.D."/>
            <person name="Santos A.J."/>
        </authorList>
    </citation>
    <scope>NUCLEOTIDE SEQUENCE</scope>
    <source>
        <tissue evidence="1">Shoot tissue taken approximately 20 cm above the soil surface</tissue>
    </source>
</reference>
<proteinExistence type="predicted"/>
<name>A0A0A8Y715_ARUDO</name>
<protein>
    <submittedName>
        <fullName evidence="1">Uncharacterized protein</fullName>
    </submittedName>
</protein>
<dbReference type="EMBL" id="GBRH01276031">
    <property type="protein sequence ID" value="JAD21864.1"/>
    <property type="molecule type" value="Transcribed_RNA"/>
</dbReference>
<evidence type="ECO:0000313" key="1">
    <source>
        <dbReference type="EMBL" id="JAD21864.1"/>
    </source>
</evidence>
<accession>A0A0A8Y715</accession>
<dbReference type="AlphaFoldDB" id="A0A0A8Y715"/>